<dbReference type="EMBL" id="CP090164">
    <property type="protein sequence ID" value="UJO13963.1"/>
    <property type="molecule type" value="Genomic_DNA"/>
</dbReference>
<name>A0A9Q8P5G3_PASFU</name>
<dbReference type="KEGG" id="ffu:CLAFUR5_03656"/>
<accession>A0A9Q8P5G3</accession>
<sequence>MHFPRDFPSAPALLPELPQNFTTTACQTQRSVTKSTPLRSAYFTNPESATHTHSKQYPRHTPPMNALLSLMSALLLLTAAISAVALAPNTTSVSGDTLPRSTIAKTFEEETFPYSLQYCGRFKDQEIGDGQLCHCWNDGYASMRAPMVSAIDLACNEINNTVIWAGKALGEEEYCNDKAGEQGYQLSVENCKKGFLPALDVCNDMDENGKEGRYGADKCMIYLSDPNDRDTGT</sequence>
<keyword evidence="2" id="KW-1185">Reference proteome</keyword>
<dbReference type="GeneID" id="71983534"/>
<dbReference type="RefSeq" id="XP_047758329.1">
    <property type="nucleotide sequence ID" value="XM_047902804.1"/>
</dbReference>
<organism evidence="1 2">
    <name type="scientific">Passalora fulva</name>
    <name type="common">Tomato leaf mold</name>
    <name type="synonym">Cladosporium fulvum</name>
    <dbReference type="NCBI Taxonomy" id="5499"/>
    <lineage>
        <taxon>Eukaryota</taxon>
        <taxon>Fungi</taxon>
        <taxon>Dikarya</taxon>
        <taxon>Ascomycota</taxon>
        <taxon>Pezizomycotina</taxon>
        <taxon>Dothideomycetes</taxon>
        <taxon>Dothideomycetidae</taxon>
        <taxon>Mycosphaerellales</taxon>
        <taxon>Mycosphaerellaceae</taxon>
        <taxon>Fulvia</taxon>
    </lineage>
</organism>
<dbReference type="AlphaFoldDB" id="A0A9Q8P5G3"/>
<dbReference type="Proteomes" id="UP000756132">
    <property type="component" value="Chromosome 2"/>
</dbReference>
<protein>
    <submittedName>
        <fullName evidence="1">Uncharacterized protein</fullName>
    </submittedName>
</protein>
<proteinExistence type="predicted"/>
<reference evidence="1" key="2">
    <citation type="journal article" date="2022" name="Microb. Genom.">
        <title>A chromosome-scale genome assembly of the tomato pathogen Cladosporium fulvum reveals a compartmentalized genome architecture and the presence of a dispensable chromosome.</title>
        <authorList>
            <person name="Zaccaron A.Z."/>
            <person name="Chen L.H."/>
            <person name="Samaras A."/>
            <person name="Stergiopoulos I."/>
        </authorList>
    </citation>
    <scope>NUCLEOTIDE SEQUENCE</scope>
    <source>
        <strain evidence="1">Race5_Kim</strain>
    </source>
</reference>
<evidence type="ECO:0000313" key="2">
    <source>
        <dbReference type="Proteomes" id="UP000756132"/>
    </source>
</evidence>
<reference evidence="1" key="1">
    <citation type="submission" date="2021-12" db="EMBL/GenBank/DDBJ databases">
        <authorList>
            <person name="Zaccaron A."/>
            <person name="Stergiopoulos I."/>
        </authorList>
    </citation>
    <scope>NUCLEOTIDE SEQUENCE</scope>
    <source>
        <strain evidence="1">Race5_Kim</strain>
    </source>
</reference>
<evidence type="ECO:0000313" key="1">
    <source>
        <dbReference type="EMBL" id="UJO13963.1"/>
    </source>
</evidence>
<gene>
    <name evidence="1" type="ORF">CLAFUR5_03656</name>
</gene>